<evidence type="ECO:0000313" key="1">
    <source>
        <dbReference type="EMBL" id="KAA3480049.1"/>
    </source>
</evidence>
<dbReference type="Proteomes" id="UP000325315">
    <property type="component" value="Unassembled WGS sequence"/>
</dbReference>
<dbReference type="GO" id="GO:0003676">
    <property type="term" value="F:nucleic acid binding"/>
    <property type="evidence" value="ECO:0007669"/>
    <property type="project" value="InterPro"/>
</dbReference>
<comment type="caution">
    <text evidence="1">The sequence shown here is derived from an EMBL/GenBank/DDBJ whole genome shotgun (WGS) entry which is preliminary data.</text>
</comment>
<dbReference type="SUPFAM" id="SSF57756">
    <property type="entry name" value="Retrovirus zinc finger-like domains"/>
    <property type="match status" value="1"/>
</dbReference>
<reference evidence="2" key="1">
    <citation type="journal article" date="2019" name="Plant Biotechnol. J.">
        <title>Genome sequencing of the Australian wild diploid species Gossypium australe highlights disease resistance and delayed gland morphogenesis.</title>
        <authorList>
            <person name="Cai Y."/>
            <person name="Cai X."/>
            <person name="Wang Q."/>
            <person name="Wang P."/>
            <person name="Zhang Y."/>
            <person name="Cai C."/>
            <person name="Xu Y."/>
            <person name="Wang K."/>
            <person name="Zhou Z."/>
            <person name="Wang C."/>
            <person name="Geng S."/>
            <person name="Li B."/>
            <person name="Dong Q."/>
            <person name="Hou Y."/>
            <person name="Wang H."/>
            <person name="Ai P."/>
            <person name="Liu Z."/>
            <person name="Yi F."/>
            <person name="Sun M."/>
            <person name="An G."/>
            <person name="Cheng J."/>
            <person name="Zhang Y."/>
            <person name="Shi Q."/>
            <person name="Xie Y."/>
            <person name="Shi X."/>
            <person name="Chang Y."/>
            <person name="Huang F."/>
            <person name="Chen Y."/>
            <person name="Hong S."/>
            <person name="Mi L."/>
            <person name="Sun Q."/>
            <person name="Zhang L."/>
            <person name="Zhou B."/>
            <person name="Peng R."/>
            <person name="Zhang X."/>
            <person name="Liu F."/>
        </authorList>
    </citation>
    <scope>NUCLEOTIDE SEQUENCE [LARGE SCALE GENOMIC DNA]</scope>
    <source>
        <strain evidence="2">cv. PA1801</strain>
    </source>
</reference>
<dbReference type="OrthoDB" id="10603571at2759"/>
<name>A0A5B6WE89_9ROSI</name>
<gene>
    <name evidence="1" type="ORF">EPI10_020509</name>
</gene>
<dbReference type="PANTHER" id="PTHR35046:SF9">
    <property type="entry name" value="RNA-DIRECTED DNA POLYMERASE"/>
    <property type="match status" value="1"/>
</dbReference>
<sequence>MEMLIQRTNVDEDDETTMIHFVDGLNKYIANTLRLQTYIELDETVRKANEIEQQLKEQGPLSFTTSLYYKVNSSNCTFKNSKLHFIANKFSTSGDTKKLDWKSGVPTKMQVSSKQPSSSGSNMKRTREIECFKCKRHRHYSGDCPNTRLLLIKQNGEYISDFDNLDMKEFMENVTHGGDICQEEVIEPTNEEEDFNDFYCLVCLIKSQLCSLIVDSGSCANVLGNHEDEVWYDVVPMHAAHLILVTL</sequence>
<dbReference type="PANTHER" id="PTHR35046">
    <property type="entry name" value="ZINC KNUCKLE (CCHC-TYPE) FAMILY PROTEIN"/>
    <property type="match status" value="1"/>
</dbReference>
<dbReference type="AlphaFoldDB" id="A0A5B6WE89"/>
<accession>A0A5B6WE89</accession>
<dbReference type="GO" id="GO:0008270">
    <property type="term" value="F:zinc ion binding"/>
    <property type="evidence" value="ECO:0007669"/>
    <property type="project" value="InterPro"/>
</dbReference>
<protein>
    <submittedName>
        <fullName evidence="1">Retrovirus-related Pol polyprotein from transposon 17.6</fullName>
    </submittedName>
</protein>
<proteinExistence type="predicted"/>
<evidence type="ECO:0000313" key="2">
    <source>
        <dbReference type="Proteomes" id="UP000325315"/>
    </source>
</evidence>
<keyword evidence="2" id="KW-1185">Reference proteome</keyword>
<dbReference type="InterPro" id="IPR036875">
    <property type="entry name" value="Znf_CCHC_sf"/>
</dbReference>
<dbReference type="EMBL" id="SMMG02000003">
    <property type="protein sequence ID" value="KAA3480049.1"/>
    <property type="molecule type" value="Genomic_DNA"/>
</dbReference>
<organism evidence="1 2">
    <name type="scientific">Gossypium australe</name>
    <dbReference type="NCBI Taxonomy" id="47621"/>
    <lineage>
        <taxon>Eukaryota</taxon>
        <taxon>Viridiplantae</taxon>
        <taxon>Streptophyta</taxon>
        <taxon>Embryophyta</taxon>
        <taxon>Tracheophyta</taxon>
        <taxon>Spermatophyta</taxon>
        <taxon>Magnoliopsida</taxon>
        <taxon>eudicotyledons</taxon>
        <taxon>Gunneridae</taxon>
        <taxon>Pentapetalae</taxon>
        <taxon>rosids</taxon>
        <taxon>malvids</taxon>
        <taxon>Malvales</taxon>
        <taxon>Malvaceae</taxon>
        <taxon>Malvoideae</taxon>
        <taxon>Gossypium</taxon>
    </lineage>
</organism>